<dbReference type="AlphaFoldDB" id="A0AAV7VH93"/>
<reference evidence="2" key="1">
    <citation type="journal article" date="2022" name="bioRxiv">
        <title>Sequencing and chromosome-scale assembly of the giantPleurodeles waltlgenome.</title>
        <authorList>
            <person name="Brown T."/>
            <person name="Elewa A."/>
            <person name="Iarovenko S."/>
            <person name="Subramanian E."/>
            <person name="Araus A.J."/>
            <person name="Petzold A."/>
            <person name="Susuki M."/>
            <person name="Suzuki K.-i.T."/>
            <person name="Hayashi T."/>
            <person name="Toyoda A."/>
            <person name="Oliveira C."/>
            <person name="Osipova E."/>
            <person name="Leigh N.D."/>
            <person name="Simon A."/>
            <person name="Yun M.H."/>
        </authorList>
    </citation>
    <scope>NUCLEOTIDE SEQUENCE</scope>
    <source>
        <strain evidence="2">20211129_DDA</strain>
        <tissue evidence="2">Liver</tissue>
    </source>
</reference>
<organism evidence="2 3">
    <name type="scientific">Pleurodeles waltl</name>
    <name type="common">Iberian ribbed newt</name>
    <dbReference type="NCBI Taxonomy" id="8319"/>
    <lineage>
        <taxon>Eukaryota</taxon>
        <taxon>Metazoa</taxon>
        <taxon>Chordata</taxon>
        <taxon>Craniata</taxon>
        <taxon>Vertebrata</taxon>
        <taxon>Euteleostomi</taxon>
        <taxon>Amphibia</taxon>
        <taxon>Batrachia</taxon>
        <taxon>Caudata</taxon>
        <taxon>Salamandroidea</taxon>
        <taxon>Salamandridae</taxon>
        <taxon>Pleurodelinae</taxon>
        <taxon>Pleurodeles</taxon>
    </lineage>
</organism>
<evidence type="ECO:0000313" key="3">
    <source>
        <dbReference type="Proteomes" id="UP001066276"/>
    </source>
</evidence>
<evidence type="ECO:0000313" key="2">
    <source>
        <dbReference type="EMBL" id="KAJ1200271.1"/>
    </source>
</evidence>
<accession>A0AAV7VH93</accession>
<name>A0AAV7VH93_PLEWA</name>
<dbReference type="EMBL" id="JANPWB010000003">
    <property type="protein sequence ID" value="KAJ1200271.1"/>
    <property type="molecule type" value="Genomic_DNA"/>
</dbReference>
<dbReference type="Gene3D" id="1.10.287.3160">
    <property type="match status" value="1"/>
</dbReference>
<gene>
    <name evidence="2" type="ORF">NDU88_004096</name>
</gene>
<keyword evidence="3" id="KW-1185">Reference proteome</keyword>
<proteinExistence type="predicted"/>
<comment type="caution">
    <text evidence="2">The sequence shown here is derived from an EMBL/GenBank/DDBJ whole genome shotgun (WGS) entry which is preliminary data.</text>
</comment>
<evidence type="ECO:0000256" key="1">
    <source>
        <dbReference type="SAM" id="MobiDB-lite"/>
    </source>
</evidence>
<sequence>MDPIREVWKKPVTSTAVNRSVARRYCVAPGDPAFLSKHLTPESLVVQASCSSRSAPGSFPGVPADRESKRMDQSAKKAFTSCSMALKSTNATCILGRYIYALMDEAKGHPGLSQEVHNLLSDAQVAATQVIRSGLDTSGSVARAIGTSIATRR</sequence>
<feature type="region of interest" description="Disordered" evidence="1">
    <location>
        <begin position="52"/>
        <end position="72"/>
    </location>
</feature>
<dbReference type="Proteomes" id="UP001066276">
    <property type="component" value="Chromosome 2_1"/>
</dbReference>
<protein>
    <submittedName>
        <fullName evidence="2">Uncharacterized protein</fullName>
    </submittedName>
</protein>